<gene>
    <name evidence="13" type="ORF">HNR73_002611</name>
</gene>
<dbReference type="PANTHER" id="PTHR24221:SF654">
    <property type="entry name" value="ATP-BINDING CASSETTE SUB-FAMILY B MEMBER 6"/>
    <property type="match status" value="1"/>
</dbReference>
<evidence type="ECO:0000256" key="3">
    <source>
        <dbReference type="ARBA" id="ARBA00022475"/>
    </source>
</evidence>
<proteinExistence type="predicted"/>
<keyword evidence="7 13" id="KW-0067">ATP-binding</keyword>
<feature type="domain" description="ABC transporter" evidence="11">
    <location>
        <begin position="341"/>
        <end position="572"/>
    </location>
</feature>
<keyword evidence="6" id="KW-0547">Nucleotide-binding</keyword>
<dbReference type="InterPro" id="IPR003439">
    <property type="entry name" value="ABC_transporter-like_ATP-bd"/>
</dbReference>
<keyword evidence="3" id="KW-1003">Cell membrane</keyword>
<evidence type="ECO:0000256" key="4">
    <source>
        <dbReference type="ARBA" id="ARBA00022519"/>
    </source>
</evidence>
<dbReference type="InterPro" id="IPR039421">
    <property type="entry name" value="Type_1_exporter"/>
</dbReference>
<dbReference type="InterPro" id="IPR027417">
    <property type="entry name" value="P-loop_NTPase"/>
</dbReference>
<evidence type="ECO:0000259" key="12">
    <source>
        <dbReference type="PROSITE" id="PS50929"/>
    </source>
</evidence>
<evidence type="ECO:0000259" key="11">
    <source>
        <dbReference type="PROSITE" id="PS50893"/>
    </source>
</evidence>
<dbReference type="PANTHER" id="PTHR24221">
    <property type="entry name" value="ATP-BINDING CASSETTE SUB-FAMILY B"/>
    <property type="match status" value="1"/>
</dbReference>
<dbReference type="SMART" id="SM00382">
    <property type="entry name" value="AAA"/>
    <property type="match status" value="1"/>
</dbReference>
<sequence length="590" mass="60497">MNLLPIADAATTRRLTWRLLTRRPWAPAGVAALFVIAAACGLAAPALLGVIVSTVDSDGPAGTIVAAAVGILGAGALAAFLTAYAQAAMARLLQNALADLREDVFATTLRIPQASIERAGVGDVLSRVSGDVEAVGEAVSGVLPAFTSAAFTIILTVTGLGVIDWRFAVAAALAAPIQVLGLRWFLGKSGPMYRRVRIAEGERTGQLVEAFEGAGTITSLGRGERHSARVASASREAVELSMGATKVMARFWNRVNTAEFVGLASVLAVGYWLTSSGLAGIGMATAAALLFFRLFDPIGTVLAEFDELQKAFAGLSRLFGVLQHKGDPEVDGGWTGSAGRLEVRNVSFSYTPGRLVLDDVSLTVAPGERVAVVGASGSGKSTLAALIAGIHPPGEGRVLLDGEPVETGRAAASGVMLVTQEVRTFSGTVADNLRLASPKADDAALDAAVRAVGADWVGELSEGLATVVGEHGVALTGEQAQQLALARVALAGPRLAILDEATAETGARAAKRLDRATAEAVGGASALIIAHRLTQAAAADRVIVMEAGRIVESGAHDELTRAGGPYARLWEAWTRHARGTAVTSGGSGTG</sequence>
<evidence type="ECO:0000256" key="10">
    <source>
        <dbReference type="SAM" id="Phobius"/>
    </source>
</evidence>
<keyword evidence="2" id="KW-0813">Transport</keyword>
<keyword evidence="14" id="KW-1185">Reference proteome</keyword>
<evidence type="ECO:0000256" key="2">
    <source>
        <dbReference type="ARBA" id="ARBA00022448"/>
    </source>
</evidence>
<dbReference type="GO" id="GO:0005886">
    <property type="term" value="C:plasma membrane"/>
    <property type="evidence" value="ECO:0007669"/>
    <property type="project" value="UniProtKB-SubCell"/>
</dbReference>
<comment type="caution">
    <text evidence="13">The sequence shown here is derived from an EMBL/GenBank/DDBJ whole genome shotgun (WGS) entry which is preliminary data.</text>
</comment>
<keyword evidence="8 10" id="KW-1133">Transmembrane helix</keyword>
<feature type="transmembrane region" description="Helical" evidence="10">
    <location>
        <begin position="64"/>
        <end position="85"/>
    </location>
</feature>
<dbReference type="Gene3D" id="1.20.1560.10">
    <property type="entry name" value="ABC transporter type 1, transmembrane domain"/>
    <property type="match status" value="1"/>
</dbReference>
<dbReference type="Pfam" id="PF00005">
    <property type="entry name" value="ABC_tran"/>
    <property type="match status" value="1"/>
</dbReference>
<evidence type="ECO:0000256" key="1">
    <source>
        <dbReference type="ARBA" id="ARBA00004651"/>
    </source>
</evidence>
<dbReference type="RefSeq" id="WP_184787624.1">
    <property type="nucleotide sequence ID" value="NZ_BONT01000067.1"/>
</dbReference>
<dbReference type="Proteomes" id="UP000548476">
    <property type="component" value="Unassembled WGS sequence"/>
</dbReference>
<feature type="transmembrane region" description="Helical" evidence="10">
    <location>
        <begin position="167"/>
        <end position="186"/>
    </location>
</feature>
<dbReference type="CDD" id="cd07346">
    <property type="entry name" value="ABC_6TM_exporters"/>
    <property type="match status" value="1"/>
</dbReference>
<protein>
    <submittedName>
        <fullName evidence="13">ATP-binding cassette subfamily C protein</fullName>
    </submittedName>
</protein>
<dbReference type="FunFam" id="3.40.50.300:FF:001001">
    <property type="entry name" value="Multidrug ABC transporter ATP-binding protein"/>
    <property type="match status" value="1"/>
</dbReference>
<evidence type="ECO:0000256" key="8">
    <source>
        <dbReference type="ARBA" id="ARBA00022989"/>
    </source>
</evidence>
<name>A0A841FNF9_9ACTN</name>
<dbReference type="EMBL" id="JACHGT010000005">
    <property type="protein sequence ID" value="MBB6034757.1"/>
    <property type="molecule type" value="Genomic_DNA"/>
</dbReference>
<evidence type="ECO:0000256" key="6">
    <source>
        <dbReference type="ARBA" id="ARBA00022741"/>
    </source>
</evidence>
<feature type="transmembrane region" description="Helical" evidence="10">
    <location>
        <begin position="251"/>
        <end position="272"/>
    </location>
</feature>
<dbReference type="InterPro" id="IPR003593">
    <property type="entry name" value="AAA+_ATPase"/>
</dbReference>
<keyword evidence="4" id="KW-0997">Cell inner membrane</keyword>
<keyword evidence="9 10" id="KW-0472">Membrane</keyword>
<dbReference type="SUPFAM" id="SSF90123">
    <property type="entry name" value="ABC transporter transmembrane region"/>
    <property type="match status" value="1"/>
</dbReference>
<reference evidence="13 14" key="1">
    <citation type="submission" date="2020-08" db="EMBL/GenBank/DDBJ databases">
        <title>Genomic Encyclopedia of Type Strains, Phase IV (KMG-IV): sequencing the most valuable type-strain genomes for metagenomic binning, comparative biology and taxonomic classification.</title>
        <authorList>
            <person name="Goeker M."/>
        </authorList>
    </citation>
    <scope>NUCLEOTIDE SEQUENCE [LARGE SCALE GENOMIC DNA]</scope>
    <source>
        <strain evidence="13 14">YIM 65646</strain>
    </source>
</reference>
<dbReference type="GO" id="GO:0016887">
    <property type="term" value="F:ATP hydrolysis activity"/>
    <property type="evidence" value="ECO:0007669"/>
    <property type="project" value="InterPro"/>
</dbReference>
<evidence type="ECO:0000313" key="13">
    <source>
        <dbReference type="EMBL" id="MBB6034757.1"/>
    </source>
</evidence>
<dbReference type="AlphaFoldDB" id="A0A841FNF9"/>
<evidence type="ECO:0000313" key="14">
    <source>
        <dbReference type="Proteomes" id="UP000548476"/>
    </source>
</evidence>
<feature type="transmembrane region" description="Helical" evidence="10">
    <location>
        <begin position="28"/>
        <end position="52"/>
    </location>
</feature>
<dbReference type="Gene3D" id="3.40.50.300">
    <property type="entry name" value="P-loop containing nucleotide triphosphate hydrolases"/>
    <property type="match status" value="1"/>
</dbReference>
<dbReference type="PROSITE" id="PS50893">
    <property type="entry name" value="ABC_TRANSPORTER_2"/>
    <property type="match status" value="1"/>
</dbReference>
<dbReference type="GO" id="GO:0034040">
    <property type="term" value="F:ATPase-coupled lipid transmembrane transporter activity"/>
    <property type="evidence" value="ECO:0007669"/>
    <property type="project" value="TreeGrafter"/>
</dbReference>
<dbReference type="GO" id="GO:0140359">
    <property type="term" value="F:ABC-type transporter activity"/>
    <property type="evidence" value="ECO:0007669"/>
    <property type="project" value="InterPro"/>
</dbReference>
<feature type="domain" description="ABC transmembrane type-1" evidence="12">
    <location>
        <begin position="28"/>
        <end position="310"/>
    </location>
</feature>
<dbReference type="InterPro" id="IPR036640">
    <property type="entry name" value="ABC1_TM_sf"/>
</dbReference>
<feature type="transmembrane region" description="Helical" evidence="10">
    <location>
        <begin position="142"/>
        <end position="161"/>
    </location>
</feature>
<keyword evidence="5 10" id="KW-0812">Transmembrane</keyword>
<evidence type="ECO:0000256" key="9">
    <source>
        <dbReference type="ARBA" id="ARBA00023136"/>
    </source>
</evidence>
<comment type="subcellular location">
    <subcellularLocation>
        <location evidence="1">Cell membrane</location>
        <topology evidence="1">Multi-pass membrane protein</topology>
    </subcellularLocation>
</comment>
<organism evidence="13 14">
    <name type="scientific">Phytomonospora endophytica</name>
    <dbReference type="NCBI Taxonomy" id="714109"/>
    <lineage>
        <taxon>Bacteria</taxon>
        <taxon>Bacillati</taxon>
        <taxon>Actinomycetota</taxon>
        <taxon>Actinomycetes</taxon>
        <taxon>Micromonosporales</taxon>
        <taxon>Micromonosporaceae</taxon>
        <taxon>Phytomonospora</taxon>
    </lineage>
</organism>
<accession>A0A841FNF9</accession>
<dbReference type="SUPFAM" id="SSF52540">
    <property type="entry name" value="P-loop containing nucleoside triphosphate hydrolases"/>
    <property type="match status" value="1"/>
</dbReference>
<evidence type="ECO:0000256" key="7">
    <source>
        <dbReference type="ARBA" id="ARBA00022840"/>
    </source>
</evidence>
<dbReference type="InterPro" id="IPR011527">
    <property type="entry name" value="ABC1_TM_dom"/>
</dbReference>
<dbReference type="Pfam" id="PF00664">
    <property type="entry name" value="ABC_membrane"/>
    <property type="match status" value="1"/>
</dbReference>
<dbReference type="GO" id="GO:0005524">
    <property type="term" value="F:ATP binding"/>
    <property type="evidence" value="ECO:0007669"/>
    <property type="project" value="UniProtKB-KW"/>
</dbReference>
<evidence type="ECO:0000256" key="5">
    <source>
        <dbReference type="ARBA" id="ARBA00022692"/>
    </source>
</evidence>
<dbReference type="PROSITE" id="PS50929">
    <property type="entry name" value="ABC_TM1F"/>
    <property type="match status" value="1"/>
</dbReference>